<dbReference type="InterPro" id="IPR012319">
    <property type="entry name" value="FPG_cat"/>
</dbReference>
<dbReference type="InterPro" id="IPR035937">
    <property type="entry name" value="FPG_N"/>
</dbReference>
<evidence type="ECO:0000256" key="13">
    <source>
        <dbReference type="ARBA" id="ARBA00023295"/>
    </source>
</evidence>
<dbReference type="SUPFAM" id="SSF46946">
    <property type="entry name" value="S13-like H2TH domain"/>
    <property type="match status" value="1"/>
</dbReference>
<feature type="domain" description="Formamidopyrimidine-DNA glycosylase catalytic" evidence="17">
    <location>
        <begin position="2"/>
        <end position="120"/>
    </location>
</feature>
<feature type="binding site" evidence="15">
    <location>
        <position position="160"/>
    </location>
    <ligand>
        <name>DNA</name>
        <dbReference type="ChEBI" id="CHEBI:16991"/>
    </ligand>
</feature>
<evidence type="ECO:0000256" key="3">
    <source>
        <dbReference type="ARBA" id="ARBA00011245"/>
    </source>
</evidence>
<keyword evidence="11 15" id="KW-0456">Lyase</keyword>
<reference evidence="18 19" key="1">
    <citation type="journal article" date="2019" name="Int. J. Syst. Evol. Microbiol.">
        <title>The Global Catalogue of Microorganisms (GCM) 10K type strain sequencing project: providing services to taxonomists for standard genome sequencing and annotation.</title>
        <authorList>
            <consortium name="The Broad Institute Genomics Platform"/>
            <consortium name="The Broad Institute Genome Sequencing Center for Infectious Disease"/>
            <person name="Wu L."/>
            <person name="Ma J."/>
        </authorList>
    </citation>
    <scope>NUCLEOTIDE SEQUENCE [LARGE SCALE GENOMIC DNA]</scope>
    <source>
        <strain evidence="18 19">JCM 4524</strain>
    </source>
</reference>
<dbReference type="EMBL" id="BAAASJ010000044">
    <property type="protein sequence ID" value="GAA2643367.1"/>
    <property type="molecule type" value="Genomic_DNA"/>
</dbReference>
<keyword evidence="10 15" id="KW-0234">DNA repair</keyword>
<dbReference type="CDD" id="cd08966">
    <property type="entry name" value="EcFpg-like_N"/>
    <property type="match status" value="1"/>
</dbReference>
<dbReference type="RefSeq" id="WP_344392629.1">
    <property type="nucleotide sequence ID" value="NZ_BAAASJ010000044.1"/>
</dbReference>
<evidence type="ECO:0000313" key="19">
    <source>
        <dbReference type="Proteomes" id="UP001500151"/>
    </source>
</evidence>
<dbReference type="PROSITE" id="PS51068">
    <property type="entry name" value="FPG_CAT"/>
    <property type="match status" value="1"/>
</dbReference>
<keyword evidence="19" id="KW-1185">Reference proteome</keyword>
<comment type="catalytic activity">
    <reaction evidence="14 15">
        <text>2'-deoxyribonucleotide-(2'-deoxyribose 5'-phosphate)-2'-deoxyribonucleotide-DNA = a 3'-end 2'-deoxyribonucleotide-(2,3-dehydro-2,3-deoxyribose 5'-phosphate)-DNA + a 5'-end 5'-phospho-2'-deoxyribonucleoside-DNA + H(+)</text>
        <dbReference type="Rhea" id="RHEA:66592"/>
        <dbReference type="Rhea" id="RHEA-COMP:13180"/>
        <dbReference type="Rhea" id="RHEA-COMP:16897"/>
        <dbReference type="Rhea" id="RHEA-COMP:17067"/>
        <dbReference type="ChEBI" id="CHEBI:15378"/>
        <dbReference type="ChEBI" id="CHEBI:136412"/>
        <dbReference type="ChEBI" id="CHEBI:157695"/>
        <dbReference type="ChEBI" id="CHEBI:167181"/>
        <dbReference type="EC" id="4.2.99.18"/>
    </reaction>
</comment>
<evidence type="ECO:0000256" key="15">
    <source>
        <dbReference type="HAMAP-Rule" id="MF_00103"/>
    </source>
</evidence>
<dbReference type="GO" id="GO:0016829">
    <property type="term" value="F:lyase activity"/>
    <property type="evidence" value="ECO:0007669"/>
    <property type="project" value="UniProtKB-KW"/>
</dbReference>
<feature type="active site" description="Proton donor; for beta-elimination activity" evidence="15">
    <location>
        <position position="61"/>
    </location>
</feature>
<dbReference type="Pfam" id="PF06827">
    <property type="entry name" value="zf-FPG_IleRS"/>
    <property type="match status" value="1"/>
</dbReference>
<dbReference type="InterPro" id="IPR010663">
    <property type="entry name" value="Znf_FPG/IleRS"/>
</dbReference>
<evidence type="ECO:0000256" key="1">
    <source>
        <dbReference type="ARBA" id="ARBA00001668"/>
    </source>
</evidence>
<comment type="similarity">
    <text evidence="2 15">Belongs to the FPG family.</text>
</comment>
<gene>
    <name evidence="15 18" type="primary">mutM</name>
    <name evidence="15" type="synonym">fpg</name>
    <name evidence="18" type="ORF">GCM10010307_47210</name>
</gene>
<evidence type="ECO:0000256" key="10">
    <source>
        <dbReference type="ARBA" id="ARBA00023204"/>
    </source>
</evidence>
<dbReference type="NCBIfam" id="TIGR00577">
    <property type="entry name" value="fpg"/>
    <property type="match status" value="1"/>
</dbReference>
<keyword evidence="12 15" id="KW-0511">Multifunctional enzyme</keyword>
<dbReference type="InterPro" id="IPR015886">
    <property type="entry name" value="H2TH_FPG"/>
</dbReference>
<comment type="function">
    <text evidence="15">Involved in base excision repair of DNA damaged by oxidation or by mutagenic agents. Acts as DNA glycosylase that recognizes and removes damaged bases. Has a preference for oxidized purines, such as 7,8-dihydro-8-oxoguanine (8-oxoG). Has AP (apurinic/apyrimidinic) lyase activity and introduces nicks in the DNA strand. Cleaves the DNA backbone by beta-delta elimination to generate a single-strand break at the site of the removed base with both 3'- and 5'-phosphates.</text>
</comment>
<accession>A0ABN3R4D6</accession>
<organism evidence="18 19">
    <name type="scientific">Streptomyces vastus</name>
    <dbReference type="NCBI Taxonomy" id="285451"/>
    <lineage>
        <taxon>Bacteria</taxon>
        <taxon>Bacillati</taxon>
        <taxon>Actinomycetota</taxon>
        <taxon>Actinomycetes</taxon>
        <taxon>Kitasatosporales</taxon>
        <taxon>Streptomycetaceae</taxon>
        <taxon>Streptomyces</taxon>
    </lineage>
</organism>
<protein>
    <recommendedName>
        <fullName evidence="15">Formamidopyrimidine-DNA glycosylase</fullName>
        <shortName evidence="15">Fapy-DNA glycosylase</shortName>
        <ecNumber evidence="15">3.2.2.23</ecNumber>
    </recommendedName>
    <alternativeName>
        <fullName evidence="15">DNA-(apurinic or apyrimidinic site) lyase MutM</fullName>
        <shortName evidence="15">AP lyase MutM</shortName>
        <ecNumber evidence="15">4.2.99.18</ecNumber>
    </alternativeName>
</protein>
<feature type="active site" description="Proton donor" evidence="15">
    <location>
        <position position="3"/>
    </location>
</feature>
<dbReference type="SUPFAM" id="SSF57716">
    <property type="entry name" value="Glucocorticoid receptor-like (DNA-binding domain)"/>
    <property type="match status" value="1"/>
</dbReference>
<dbReference type="PANTHER" id="PTHR22993">
    <property type="entry name" value="FORMAMIDOPYRIMIDINE-DNA GLYCOSYLASE"/>
    <property type="match status" value="1"/>
</dbReference>
<dbReference type="HAMAP" id="MF_00103">
    <property type="entry name" value="Fapy_DNA_glycosyl"/>
    <property type="match status" value="1"/>
</dbReference>
<dbReference type="SMART" id="SM00898">
    <property type="entry name" value="Fapy_DNA_glyco"/>
    <property type="match status" value="1"/>
</dbReference>
<dbReference type="NCBIfam" id="NF002211">
    <property type="entry name" value="PRK01103.1"/>
    <property type="match status" value="1"/>
</dbReference>
<comment type="catalytic activity">
    <reaction evidence="1 15">
        <text>Hydrolysis of DNA containing ring-opened 7-methylguanine residues, releasing 2,6-diamino-4-hydroxy-5-(N-methyl)formamidopyrimidine.</text>
        <dbReference type="EC" id="3.2.2.23"/>
    </reaction>
</comment>
<dbReference type="PROSITE" id="PS01242">
    <property type="entry name" value="ZF_FPG_1"/>
    <property type="match status" value="1"/>
</dbReference>
<dbReference type="Proteomes" id="UP001500151">
    <property type="component" value="Unassembled WGS sequence"/>
</dbReference>
<evidence type="ECO:0000256" key="14">
    <source>
        <dbReference type="ARBA" id="ARBA00044632"/>
    </source>
</evidence>
<proteinExistence type="inferred from homology"/>
<dbReference type="InterPro" id="IPR020629">
    <property type="entry name" value="FPG_Glyclase"/>
</dbReference>
<evidence type="ECO:0000259" key="16">
    <source>
        <dbReference type="PROSITE" id="PS51066"/>
    </source>
</evidence>
<dbReference type="InterPro" id="IPR000214">
    <property type="entry name" value="Znf_DNA_glyclase/AP_lyase"/>
</dbReference>
<comment type="caution">
    <text evidence="18">The sequence shown here is derived from an EMBL/GenBank/DDBJ whole genome shotgun (WGS) entry which is preliminary data.</text>
</comment>
<sequence>MPELPEVEVVRRGLERWVSGRIVADVQVLHPRAVRRHIAGGEDFGARLKGHRIGLPQRRGKYLWLPLADQPSAVLAHLGMSGQLLVQPEGAPDEKHLRIRVRFDDTLTTELRFVDQRTFGGLSLHTTTPEGLPDVIAHIARDPLDPQFDDAAFHEALRRRRTTIKRALLDQSLISGVGNIYADEALWRARLHYERPTTGFTRPRTAELLGHVRDVLYEALTAGGTSFDSLYVNVNGESGYFSRELNVYGRSDQACNRCGTRIRRAPFMNRSSYFCPKCQPIPKSSGGRFPR</sequence>
<keyword evidence="6 15" id="KW-0863">Zinc-finger</keyword>
<dbReference type="Pfam" id="PF01149">
    <property type="entry name" value="Fapy_DNA_glyco"/>
    <property type="match status" value="1"/>
</dbReference>
<keyword evidence="7 15" id="KW-0378">Hydrolase</keyword>
<keyword evidence="8 15" id="KW-0862">Zinc</keyword>
<dbReference type="SMART" id="SM01232">
    <property type="entry name" value="H2TH"/>
    <property type="match status" value="1"/>
</dbReference>
<feature type="binding site" evidence="15">
    <location>
        <position position="117"/>
    </location>
    <ligand>
        <name>DNA</name>
        <dbReference type="ChEBI" id="CHEBI:16991"/>
    </ligand>
</feature>
<keyword evidence="13 15" id="KW-0326">Glycosidase</keyword>
<evidence type="ECO:0000256" key="2">
    <source>
        <dbReference type="ARBA" id="ARBA00009409"/>
    </source>
</evidence>
<dbReference type="Pfam" id="PF06831">
    <property type="entry name" value="H2TH"/>
    <property type="match status" value="1"/>
</dbReference>
<evidence type="ECO:0000256" key="5">
    <source>
        <dbReference type="ARBA" id="ARBA00022763"/>
    </source>
</evidence>
<evidence type="ECO:0000256" key="7">
    <source>
        <dbReference type="ARBA" id="ARBA00022801"/>
    </source>
</evidence>
<evidence type="ECO:0000256" key="9">
    <source>
        <dbReference type="ARBA" id="ARBA00023125"/>
    </source>
</evidence>
<comment type="cofactor">
    <cofactor evidence="15">
        <name>Zn(2+)</name>
        <dbReference type="ChEBI" id="CHEBI:29105"/>
    </cofactor>
    <text evidence="15">Binds 1 zinc ion per subunit.</text>
</comment>
<evidence type="ECO:0000256" key="6">
    <source>
        <dbReference type="ARBA" id="ARBA00022771"/>
    </source>
</evidence>
<feature type="active site" description="Proton donor; for delta-elimination activity" evidence="15">
    <location>
        <position position="270"/>
    </location>
</feature>
<evidence type="ECO:0000256" key="12">
    <source>
        <dbReference type="ARBA" id="ARBA00023268"/>
    </source>
</evidence>
<evidence type="ECO:0000259" key="17">
    <source>
        <dbReference type="PROSITE" id="PS51068"/>
    </source>
</evidence>
<keyword evidence="4 15" id="KW-0479">Metal-binding</keyword>
<dbReference type="InterPro" id="IPR015887">
    <property type="entry name" value="DNA_glyclase_Znf_dom_DNA_BS"/>
</dbReference>
<dbReference type="Gene3D" id="1.10.8.50">
    <property type="match status" value="1"/>
</dbReference>
<dbReference type="Gene3D" id="3.20.190.10">
    <property type="entry name" value="MutM-like, N-terminal"/>
    <property type="match status" value="1"/>
</dbReference>
<keyword evidence="5 15" id="KW-0227">DNA damage</keyword>
<evidence type="ECO:0000256" key="11">
    <source>
        <dbReference type="ARBA" id="ARBA00023239"/>
    </source>
</evidence>
<keyword evidence="9 15" id="KW-0238">DNA-binding</keyword>
<name>A0ABN3R4D6_9ACTN</name>
<evidence type="ECO:0000256" key="8">
    <source>
        <dbReference type="ARBA" id="ARBA00022833"/>
    </source>
</evidence>
<feature type="binding site" evidence="15">
    <location>
        <position position="96"/>
    </location>
    <ligand>
        <name>DNA</name>
        <dbReference type="ChEBI" id="CHEBI:16991"/>
    </ligand>
</feature>
<evidence type="ECO:0000256" key="4">
    <source>
        <dbReference type="ARBA" id="ARBA00022723"/>
    </source>
</evidence>
<dbReference type="InterPro" id="IPR010979">
    <property type="entry name" value="Ribosomal_uS13-like_H2TH"/>
</dbReference>
<dbReference type="SUPFAM" id="SSF81624">
    <property type="entry name" value="N-terminal domain of MutM-like DNA repair proteins"/>
    <property type="match status" value="1"/>
</dbReference>
<feature type="domain" description="FPG-type" evidence="16">
    <location>
        <begin position="246"/>
        <end position="280"/>
    </location>
</feature>
<evidence type="ECO:0000313" key="18">
    <source>
        <dbReference type="EMBL" id="GAA2643367.1"/>
    </source>
</evidence>
<comment type="subunit">
    <text evidence="3 15">Monomer.</text>
</comment>
<dbReference type="EC" id="4.2.99.18" evidence="15"/>
<dbReference type="PANTHER" id="PTHR22993:SF9">
    <property type="entry name" value="FORMAMIDOPYRIMIDINE-DNA GLYCOSYLASE"/>
    <property type="match status" value="1"/>
</dbReference>
<feature type="active site" description="Schiff-base intermediate with DNA" evidence="15">
    <location>
        <position position="2"/>
    </location>
</feature>
<dbReference type="PROSITE" id="PS51066">
    <property type="entry name" value="ZF_FPG_2"/>
    <property type="match status" value="1"/>
</dbReference>
<dbReference type="EC" id="3.2.2.23" evidence="15"/>